<dbReference type="Proteomes" id="UP000182498">
    <property type="component" value="Unassembled WGS sequence"/>
</dbReference>
<dbReference type="EMBL" id="FAUH01000018">
    <property type="protein sequence ID" value="CUU67117.1"/>
    <property type="molecule type" value="Genomic_DNA"/>
</dbReference>
<sequence>MVEPFGKANPDMAPLERGSPVMSDTITGDPAEFTLETLASAGARVEIAPRTLRRYVAEGRLPGYRIGKTLRVRPQDVNELFSRSWAVA</sequence>
<evidence type="ECO:0000313" key="3">
    <source>
        <dbReference type="EMBL" id="CUU67117.1"/>
    </source>
</evidence>
<keyword evidence="4" id="KW-1185">Reference proteome</keyword>
<evidence type="ECO:0000259" key="2">
    <source>
        <dbReference type="Pfam" id="PF12728"/>
    </source>
</evidence>
<reference evidence="4" key="1">
    <citation type="submission" date="2015-11" db="EMBL/GenBank/DDBJ databases">
        <authorList>
            <person name="Dugat-Bony E."/>
        </authorList>
    </citation>
    <scope>NUCLEOTIDE SEQUENCE [LARGE SCALE GENOMIC DNA]</scope>
    <source>
        <strain evidence="4">Mu292</strain>
    </source>
</reference>
<protein>
    <recommendedName>
        <fullName evidence="2">Helix-turn-helix domain-containing protein</fullName>
    </recommendedName>
</protein>
<dbReference type="InterPro" id="IPR041657">
    <property type="entry name" value="HTH_17"/>
</dbReference>
<dbReference type="RefSeq" id="WP_368615961.1">
    <property type="nucleotide sequence ID" value="NZ_FAUH01000018.1"/>
</dbReference>
<evidence type="ECO:0000313" key="4">
    <source>
        <dbReference type="Proteomes" id="UP000182498"/>
    </source>
</evidence>
<evidence type="ECO:0000256" key="1">
    <source>
        <dbReference type="SAM" id="MobiDB-lite"/>
    </source>
</evidence>
<name>A0A0X2NNN3_9CORY</name>
<organism evidence="3 4">
    <name type="scientific">Corynebacterium variabile</name>
    <dbReference type="NCBI Taxonomy" id="1727"/>
    <lineage>
        <taxon>Bacteria</taxon>
        <taxon>Bacillati</taxon>
        <taxon>Actinomycetota</taxon>
        <taxon>Actinomycetes</taxon>
        <taxon>Mycobacteriales</taxon>
        <taxon>Corynebacteriaceae</taxon>
        <taxon>Corynebacterium</taxon>
    </lineage>
</organism>
<feature type="domain" description="Helix-turn-helix" evidence="2">
    <location>
        <begin position="47"/>
        <end position="82"/>
    </location>
</feature>
<gene>
    <name evidence="3" type="ORF">CVAR292_02471</name>
</gene>
<dbReference type="Pfam" id="PF12728">
    <property type="entry name" value="HTH_17"/>
    <property type="match status" value="1"/>
</dbReference>
<feature type="region of interest" description="Disordered" evidence="1">
    <location>
        <begin position="1"/>
        <end position="28"/>
    </location>
</feature>
<accession>A0A0X2NNN3</accession>
<proteinExistence type="predicted"/>
<dbReference type="AlphaFoldDB" id="A0A0X2NNN3"/>